<dbReference type="HAMAP" id="MF_00911">
    <property type="entry name" value="FtsQ_subfam"/>
    <property type="match status" value="1"/>
</dbReference>
<dbReference type="InterPro" id="IPR034746">
    <property type="entry name" value="POTRA"/>
</dbReference>
<evidence type="ECO:0000256" key="8">
    <source>
        <dbReference type="ARBA" id="ARBA00023306"/>
    </source>
</evidence>
<evidence type="ECO:0000256" key="2">
    <source>
        <dbReference type="ARBA" id="ARBA00022475"/>
    </source>
</evidence>
<evidence type="ECO:0000256" key="1">
    <source>
        <dbReference type="ARBA" id="ARBA00004370"/>
    </source>
</evidence>
<dbReference type="GO" id="GO:0032153">
    <property type="term" value="C:cell division site"/>
    <property type="evidence" value="ECO:0007669"/>
    <property type="project" value="UniProtKB-UniRule"/>
</dbReference>
<protein>
    <recommendedName>
        <fullName evidence="9">Cell division protein FtsQ</fullName>
    </recommendedName>
</protein>
<evidence type="ECO:0000256" key="10">
    <source>
        <dbReference type="SAM" id="MobiDB-lite"/>
    </source>
</evidence>
<keyword evidence="7 9" id="KW-0472">Membrane</keyword>
<dbReference type="AlphaFoldDB" id="A0A372ILT8"/>
<evidence type="ECO:0000256" key="6">
    <source>
        <dbReference type="ARBA" id="ARBA00022989"/>
    </source>
</evidence>
<keyword evidence="13" id="KW-1185">Reference proteome</keyword>
<dbReference type="RefSeq" id="WP_117302623.1">
    <property type="nucleotide sequence ID" value="NZ_QVQT02000006.1"/>
</dbReference>
<dbReference type="Gene3D" id="3.40.50.11690">
    <property type="entry name" value="Cell division protein FtsQ/DivIB"/>
    <property type="match status" value="1"/>
</dbReference>
<dbReference type="Proteomes" id="UP000264702">
    <property type="component" value="Unassembled WGS sequence"/>
</dbReference>
<feature type="region of interest" description="Disordered" evidence="10">
    <location>
        <begin position="324"/>
        <end position="379"/>
    </location>
</feature>
<dbReference type="InterPro" id="IPR013685">
    <property type="entry name" value="POTRA_FtsQ_type"/>
</dbReference>
<dbReference type="Pfam" id="PF03799">
    <property type="entry name" value="FtsQ_DivIB_C"/>
    <property type="match status" value="1"/>
</dbReference>
<accession>A0A372ILT8</accession>
<dbReference type="InterPro" id="IPR026579">
    <property type="entry name" value="FtsQ"/>
</dbReference>
<evidence type="ECO:0000313" key="13">
    <source>
        <dbReference type="Proteomes" id="UP000264702"/>
    </source>
</evidence>
<feature type="compositionally biased region" description="Basic residues" evidence="10">
    <location>
        <begin position="357"/>
        <end position="379"/>
    </location>
</feature>
<organism evidence="12 13">
    <name type="scientific">Paracidobacterium acidisoli</name>
    <dbReference type="NCBI Taxonomy" id="2303751"/>
    <lineage>
        <taxon>Bacteria</taxon>
        <taxon>Pseudomonadati</taxon>
        <taxon>Acidobacteriota</taxon>
        <taxon>Terriglobia</taxon>
        <taxon>Terriglobales</taxon>
        <taxon>Acidobacteriaceae</taxon>
        <taxon>Paracidobacterium</taxon>
    </lineage>
</organism>
<keyword evidence="3" id="KW-0997">Cell inner membrane</keyword>
<dbReference type="GO" id="GO:0090529">
    <property type="term" value="P:cell septum assembly"/>
    <property type="evidence" value="ECO:0007669"/>
    <property type="project" value="InterPro"/>
</dbReference>
<dbReference type="InterPro" id="IPR005548">
    <property type="entry name" value="Cell_div_FtsQ/DivIB_C"/>
</dbReference>
<evidence type="ECO:0000256" key="9">
    <source>
        <dbReference type="HAMAP-Rule" id="MF_00911"/>
    </source>
</evidence>
<feature type="region of interest" description="Disordered" evidence="10">
    <location>
        <begin position="1"/>
        <end position="51"/>
    </location>
</feature>
<dbReference type="PANTHER" id="PTHR35851">
    <property type="entry name" value="CELL DIVISION PROTEIN FTSQ"/>
    <property type="match status" value="1"/>
</dbReference>
<keyword evidence="2 9" id="KW-1003">Cell membrane</keyword>
<dbReference type="Gene3D" id="3.10.20.310">
    <property type="entry name" value="membrane protein fhac"/>
    <property type="match status" value="1"/>
</dbReference>
<comment type="similarity">
    <text evidence="9">Belongs to the FtsQ/DivIB family. FtsQ subfamily.</text>
</comment>
<comment type="caution">
    <text evidence="12">The sequence shown here is derived from an EMBL/GenBank/DDBJ whole genome shotgun (WGS) entry which is preliminary data.</text>
</comment>
<feature type="domain" description="POTRA" evidence="11">
    <location>
        <begin position="106"/>
        <end position="176"/>
    </location>
</feature>
<comment type="function">
    <text evidence="9">Essential cell division protein.</text>
</comment>
<reference evidence="12 13" key="1">
    <citation type="submission" date="2018-08" db="EMBL/GenBank/DDBJ databases">
        <title>Acidipila sp. 4G-K13, an acidobacterium isolated from forest soil.</title>
        <authorList>
            <person name="Gao Z.-H."/>
            <person name="Qiu L.-H."/>
        </authorList>
    </citation>
    <scope>NUCLEOTIDE SEQUENCE [LARGE SCALE GENOMIC DNA]</scope>
    <source>
        <strain evidence="12 13">4G-K13</strain>
    </source>
</reference>
<dbReference type="PROSITE" id="PS51779">
    <property type="entry name" value="POTRA"/>
    <property type="match status" value="1"/>
</dbReference>
<feature type="compositionally biased region" description="Pro residues" evidence="10">
    <location>
        <begin position="330"/>
        <end position="340"/>
    </location>
</feature>
<evidence type="ECO:0000256" key="5">
    <source>
        <dbReference type="ARBA" id="ARBA00022692"/>
    </source>
</evidence>
<evidence type="ECO:0000256" key="4">
    <source>
        <dbReference type="ARBA" id="ARBA00022618"/>
    </source>
</evidence>
<dbReference type="OrthoDB" id="9783091at2"/>
<proteinExistence type="inferred from homology"/>
<keyword evidence="4 9" id="KW-0132">Cell division</keyword>
<dbReference type="Pfam" id="PF08478">
    <property type="entry name" value="POTRA_1"/>
    <property type="match status" value="1"/>
</dbReference>
<feature type="compositionally biased region" description="Low complexity" evidence="10">
    <location>
        <begin position="341"/>
        <end position="356"/>
    </location>
</feature>
<sequence length="379" mass="41640">MAKTESYAGRTSAAVEEARPDEFYRPAPTPRPRPGRFPVQPEDDAEDEPFLRTRRRVPVRKGILPGWAGTRWGMIGLAAGAIVLLAGIVALIFAVRNFLDHDPRFRIDSSASIQTAGNSQLSRADLLSVFGSDIGRNIFFVPLGTRQKELEEIPWVERATVMRLLPDQLRVAVTERTPVAFVRLGNKIDLVDASGVVLEMPPTMVAARHYSFPVVTGIDPNDPLSTRSARMHLYQKFITDVDSSGEKVSEQLSEVDLSDPEDVRAAVPAKGMDLLLHFGEEDFLNRWHNYQSHIAEWEQQYPHLASIDLRYEREVVLKMAGSSDVDPNMAAPPAPAPAPAAPAAKAAAKTAAPKAAAGKKHPAHAAKRVVRHHAARGKR</sequence>
<evidence type="ECO:0000256" key="7">
    <source>
        <dbReference type="ARBA" id="ARBA00023136"/>
    </source>
</evidence>
<evidence type="ECO:0000259" key="11">
    <source>
        <dbReference type="PROSITE" id="PS51779"/>
    </source>
</evidence>
<comment type="subcellular location">
    <subcellularLocation>
        <location evidence="9">Cell membrane</location>
        <topology evidence="9">Single-pass type II membrane protein</topology>
    </subcellularLocation>
    <subcellularLocation>
        <location evidence="1">Membrane</location>
    </subcellularLocation>
    <text evidence="9">Localizes to the division septum.</text>
</comment>
<feature type="transmembrane region" description="Helical" evidence="9">
    <location>
        <begin position="72"/>
        <end position="95"/>
    </location>
</feature>
<dbReference type="InterPro" id="IPR045335">
    <property type="entry name" value="FtsQ_C_sf"/>
</dbReference>
<dbReference type="EMBL" id="QVQT01000006">
    <property type="protein sequence ID" value="RFU15533.1"/>
    <property type="molecule type" value="Genomic_DNA"/>
</dbReference>
<dbReference type="GO" id="GO:0005886">
    <property type="term" value="C:plasma membrane"/>
    <property type="evidence" value="ECO:0007669"/>
    <property type="project" value="UniProtKB-SubCell"/>
</dbReference>
<name>A0A372ILT8_9BACT</name>
<dbReference type="PANTHER" id="PTHR35851:SF1">
    <property type="entry name" value="CELL DIVISION PROTEIN FTSQ"/>
    <property type="match status" value="1"/>
</dbReference>
<keyword evidence="8 9" id="KW-0131">Cell cycle</keyword>
<evidence type="ECO:0000256" key="3">
    <source>
        <dbReference type="ARBA" id="ARBA00022519"/>
    </source>
</evidence>
<keyword evidence="5 9" id="KW-0812">Transmembrane</keyword>
<gene>
    <name evidence="9" type="primary">ftsQ</name>
    <name evidence="12" type="ORF">D0Y96_17975</name>
</gene>
<dbReference type="GO" id="GO:0043093">
    <property type="term" value="P:FtsZ-dependent cytokinesis"/>
    <property type="evidence" value="ECO:0007669"/>
    <property type="project" value="UniProtKB-UniRule"/>
</dbReference>
<evidence type="ECO:0000313" key="12">
    <source>
        <dbReference type="EMBL" id="RFU15533.1"/>
    </source>
</evidence>
<keyword evidence="6 9" id="KW-1133">Transmembrane helix</keyword>